<evidence type="ECO:0000313" key="2">
    <source>
        <dbReference type="EMBL" id="SOR31512.1"/>
    </source>
</evidence>
<gene>
    <name evidence="2" type="ORF">TK0001_4927</name>
</gene>
<dbReference type="EMBL" id="LT962688">
    <property type="protein sequence ID" value="SOR31512.1"/>
    <property type="molecule type" value="Genomic_DNA"/>
</dbReference>
<sequence length="69" mass="7943">MRDLVRAPHCALTCHSYLVYQMPMTSHRKERSRSGRPETREAKEATPAMTERGILDRHRISPLTARPQG</sequence>
<evidence type="ECO:0000313" key="3">
    <source>
        <dbReference type="Proteomes" id="UP000233769"/>
    </source>
</evidence>
<feature type="compositionally biased region" description="Basic and acidic residues" evidence="1">
    <location>
        <begin position="32"/>
        <end position="44"/>
    </location>
</feature>
<reference evidence="3" key="1">
    <citation type="submission" date="2017-10" db="EMBL/GenBank/DDBJ databases">
        <authorList>
            <person name="Regsiter A."/>
            <person name="William W."/>
        </authorList>
    </citation>
    <scope>NUCLEOTIDE SEQUENCE [LARGE SCALE GENOMIC DNA]</scope>
</reference>
<dbReference type="Proteomes" id="UP000233769">
    <property type="component" value="Chromosome tk0001"/>
</dbReference>
<proteinExistence type="predicted"/>
<dbReference type="AlphaFoldDB" id="A0A2N9AW16"/>
<organism evidence="2 3">
    <name type="scientific">Methylorubrum extorquens</name>
    <name type="common">Methylobacterium dichloromethanicum</name>
    <name type="synonym">Methylobacterium extorquens</name>
    <dbReference type="NCBI Taxonomy" id="408"/>
    <lineage>
        <taxon>Bacteria</taxon>
        <taxon>Pseudomonadati</taxon>
        <taxon>Pseudomonadota</taxon>
        <taxon>Alphaproteobacteria</taxon>
        <taxon>Hyphomicrobiales</taxon>
        <taxon>Methylobacteriaceae</taxon>
        <taxon>Methylorubrum</taxon>
    </lineage>
</organism>
<name>A0A2N9AW16_METEX</name>
<feature type="region of interest" description="Disordered" evidence="1">
    <location>
        <begin position="23"/>
        <end position="69"/>
    </location>
</feature>
<accession>A0A2N9AW16</accession>
<evidence type="ECO:0000256" key="1">
    <source>
        <dbReference type="SAM" id="MobiDB-lite"/>
    </source>
</evidence>
<protein>
    <submittedName>
        <fullName evidence="2">Uncharacterized protein</fullName>
    </submittedName>
</protein>